<organism evidence="1 4">
    <name type="scientific">Streptomyces acidiscabies</name>
    <dbReference type="NCBI Taxonomy" id="42234"/>
    <lineage>
        <taxon>Bacteria</taxon>
        <taxon>Bacillati</taxon>
        <taxon>Actinomycetota</taxon>
        <taxon>Actinomycetes</taxon>
        <taxon>Kitasatosporales</taxon>
        <taxon>Streptomycetaceae</taxon>
        <taxon>Streptomyces</taxon>
    </lineage>
</organism>
<gene>
    <name evidence="1" type="ORF">PV399_06485</name>
    <name evidence="2" type="ORF">PV666_06290</name>
</gene>
<dbReference type="EMBL" id="JARAWP010000003">
    <property type="protein sequence ID" value="MDX3017490.1"/>
    <property type="molecule type" value="Genomic_DNA"/>
</dbReference>
<accession>A0AAP6B733</accession>
<protein>
    <submittedName>
        <fullName evidence="1">Uncharacterized protein</fullName>
    </submittedName>
</protein>
<reference evidence="1 3" key="1">
    <citation type="journal article" date="2023" name="Microb. Genom.">
        <title>Mesoterricola silvestris gen. nov., sp. nov., Mesoterricola sediminis sp. nov., Geothrix oryzae sp. nov., Geothrix edaphica sp. nov., Geothrix rubra sp. nov., and Geothrix limicola sp. nov., six novel members of Acidobacteriota isolated from soils.</title>
        <authorList>
            <person name="Weisberg A.J."/>
            <person name="Pearce E."/>
            <person name="Kramer C.G."/>
            <person name="Chang J.H."/>
            <person name="Clarke C.R."/>
        </authorList>
    </citation>
    <scope>NUCLEOTIDE SEQUENCE</scope>
    <source>
        <strain evidence="2 3">NB05-1H</strain>
        <strain evidence="1">NRRL_B-16521</strain>
    </source>
</reference>
<proteinExistence type="predicted"/>
<name>A0AAP6B733_9ACTN</name>
<dbReference type="AlphaFoldDB" id="A0AAP6B733"/>
<sequence>MAAVVRMTDIPDDEIGDILAEFPDFSLCDLGEHDEVTGHGSVLWVLKPPQETALWVRWVQVDAGVIHRFELLPFCPAKAPEDSRDGDTECALFADHPTGHSWDVTDPLKSALARLTPADYRRLIGLDDHDRPED</sequence>
<comment type="caution">
    <text evidence="1">The sequence shown here is derived from an EMBL/GenBank/DDBJ whole genome shotgun (WGS) entry which is preliminary data.</text>
</comment>
<dbReference type="RefSeq" id="WP_141655595.1">
    <property type="nucleotide sequence ID" value="NZ_BCML01000042.1"/>
</dbReference>
<evidence type="ECO:0000313" key="1">
    <source>
        <dbReference type="EMBL" id="MDX2959366.1"/>
    </source>
</evidence>
<evidence type="ECO:0000313" key="3">
    <source>
        <dbReference type="Proteomes" id="UP001272987"/>
    </source>
</evidence>
<evidence type="ECO:0000313" key="4">
    <source>
        <dbReference type="Proteomes" id="UP001282288"/>
    </source>
</evidence>
<dbReference type="EMBL" id="JARAWC010000003">
    <property type="protein sequence ID" value="MDX2959366.1"/>
    <property type="molecule type" value="Genomic_DNA"/>
</dbReference>
<dbReference type="Proteomes" id="UP001282288">
    <property type="component" value="Unassembled WGS sequence"/>
</dbReference>
<evidence type="ECO:0000313" key="2">
    <source>
        <dbReference type="EMBL" id="MDX3017490.1"/>
    </source>
</evidence>
<dbReference type="Proteomes" id="UP001272987">
    <property type="component" value="Unassembled WGS sequence"/>
</dbReference>
<dbReference type="GeneID" id="69806299"/>
<keyword evidence="3" id="KW-1185">Reference proteome</keyword>